<accession>A0AAE3M6J5</accession>
<keyword evidence="2" id="KW-0732">Signal</keyword>
<feature type="domain" description="Signal transduction histidine kinase internal region" evidence="3">
    <location>
        <begin position="427"/>
        <end position="506"/>
    </location>
</feature>
<evidence type="ECO:0000256" key="2">
    <source>
        <dbReference type="SAM" id="SignalP"/>
    </source>
</evidence>
<evidence type="ECO:0000313" key="5">
    <source>
        <dbReference type="Proteomes" id="UP001209229"/>
    </source>
</evidence>
<sequence length="611" mass="70026">MKKILTLAVLTLCLISHCLTATCENKLPEEPWRALTIMERSNPGVRWKGDITIKLYGKLQDSDSLLFENAITLFNNMCKTIHLSMTSYEPGTLEFYFSDSVVNKRYHDIFPIPNGDEPRWSYNFSNYIISSMRMGINPRSIDDSTRQNYITNSLAFALFPKFLSSDYSFRNGKMSTPRPESIFNTEVYSSPSYKPDFNAAFSDFDSLLIKTVYSEEYATLLPLAKEQFDPIPLWLREYAYPALIIPLVLILFMITFLIILFYKKVGKRIKNKLLQFNVMAVLALLTVSLVAIGYYIIAENLHDLYFGFVSKVEIYATLPILLAIGLVAVNIFRAIELWVNKKMHQKYIKVFLHFISTAFIPAAVLTSFVIMDPPTKDAIKGVVIVYVIFVVIGVIRAFVSFFVLTEKENKIANEVMLANLRELKTKAELNALHSKINPHFLYNSLNSIAGLAKTDAEKTEHMALSLSKLFRYSINKQQSDWSTLEEEVEMVKIYLDIEKVRFDDRLEYSIDLPAAIKDIRIPRFLIQPLAENAIKHGISKLVGKAEIKVGVKKNKDYLEISVHDNGPEFPNELDSGFGLQSIYDKLEILYPDKFELHFINSPEKQILIKLF</sequence>
<keyword evidence="1" id="KW-1133">Transmembrane helix</keyword>
<dbReference type="GO" id="GO:0000155">
    <property type="term" value="F:phosphorelay sensor kinase activity"/>
    <property type="evidence" value="ECO:0007669"/>
    <property type="project" value="InterPro"/>
</dbReference>
<keyword evidence="1" id="KW-0812">Transmembrane</keyword>
<dbReference type="PANTHER" id="PTHR34220">
    <property type="entry name" value="SENSOR HISTIDINE KINASE YPDA"/>
    <property type="match status" value="1"/>
</dbReference>
<feature type="transmembrane region" description="Helical" evidence="1">
    <location>
        <begin position="351"/>
        <end position="371"/>
    </location>
</feature>
<keyword evidence="1" id="KW-0472">Membrane</keyword>
<gene>
    <name evidence="4" type="ORF">OM075_13635</name>
</gene>
<dbReference type="RefSeq" id="WP_301191075.1">
    <property type="nucleotide sequence ID" value="NZ_JAPDPJ010000031.1"/>
</dbReference>
<reference evidence="4" key="1">
    <citation type="submission" date="2022-10" db="EMBL/GenBank/DDBJ databases">
        <authorList>
            <person name="Yu W.X."/>
        </authorList>
    </citation>
    <scope>NUCLEOTIDE SEQUENCE</scope>
    <source>
        <strain evidence="4">AAT</strain>
    </source>
</reference>
<feature type="chain" id="PRO_5042176027" evidence="2">
    <location>
        <begin position="22"/>
        <end position="611"/>
    </location>
</feature>
<feature type="signal peptide" evidence="2">
    <location>
        <begin position="1"/>
        <end position="21"/>
    </location>
</feature>
<dbReference type="AlphaFoldDB" id="A0AAE3M6J5"/>
<evidence type="ECO:0000313" key="4">
    <source>
        <dbReference type="EMBL" id="MCW3787510.1"/>
    </source>
</evidence>
<dbReference type="SUPFAM" id="SSF55874">
    <property type="entry name" value="ATPase domain of HSP90 chaperone/DNA topoisomerase II/histidine kinase"/>
    <property type="match status" value="1"/>
</dbReference>
<feature type="transmembrane region" description="Helical" evidence="1">
    <location>
        <begin position="383"/>
        <end position="404"/>
    </location>
</feature>
<evidence type="ECO:0000256" key="1">
    <source>
        <dbReference type="SAM" id="Phobius"/>
    </source>
</evidence>
<keyword evidence="5" id="KW-1185">Reference proteome</keyword>
<evidence type="ECO:0000259" key="3">
    <source>
        <dbReference type="Pfam" id="PF06580"/>
    </source>
</evidence>
<dbReference type="GO" id="GO:0016020">
    <property type="term" value="C:membrane"/>
    <property type="evidence" value="ECO:0007669"/>
    <property type="project" value="InterPro"/>
</dbReference>
<comment type="caution">
    <text evidence="4">The sequence shown here is derived from an EMBL/GenBank/DDBJ whole genome shotgun (WGS) entry which is preliminary data.</text>
</comment>
<dbReference type="InterPro" id="IPR036890">
    <property type="entry name" value="HATPase_C_sf"/>
</dbReference>
<keyword evidence="4" id="KW-0808">Transferase</keyword>
<dbReference type="PANTHER" id="PTHR34220:SF7">
    <property type="entry name" value="SENSOR HISTIDINE KINASE YPDA"/>
    <property type="match status" value="1"/>
</dbReference>
<protein>
    <submittedName>
        <fullName evidence="4">Histidine kinase</fullName>
    </submittedName>
</protein>
<keyword evidence="4" id="KW-0418">Kinase</keyword>
<dbReference type="Gene3D" id="3.30.565.10">
    <property type="entry name" value="Histidine kinase-like ATPase, C-terminal domain"/>
    <property type="match status" value="1"/>
</dbReference>
<proteinExistence type="predicted"/>
<dbReference type="InterPro" id="IPR010559">
    <property type="entry name" value="Sig_transdc_His_kin_internal"/>
</dbReference>
<feature type="transmembrane region" description="Helical" evidence="1">
    <location>
        <begin position="317"/>
        <end position="339"/>
    </location>
</feature>
<dbReference type="EMBL" id="JAPDPJ010000031">
    <property type="protein sequence ID" value="MCW3787510.1"/>
    <property type="molecule type" value="Genomic_DNA"/>
</dbReference>
<dbReference type="Pfam" id="PF06580">
    <property type="entry name" value="His_kinase"/>
    <property type="match status" value="1"/>
</dbReference>
<name>A0AAE3M6J5_9BACT</name>
<dbReference type="InterPro" id="IPR050640">
    <property type="entry name" value="Bact_2-comp_sensor_kinase"/>
</dbReference>
<dbReference type="Proteomes" id="UP001209229">
    <property type="component" value="Unassembled WGS sequence"/>
</dbReference>
<organism evidence="4 5">
    <name type="scientific">Plebeiibacterium sediminum</name>
    <dbReference type="NCBI Taxonomy" id="2992112"/>
    <lineage>
        <taxon>Bacteria</taxon>
        <taxon>Pseudomonadati</taxon>
        <taxon>Bacteroidota</taxon>
        <taxon>Bacteroidia</taxon>
        <taxon>Marinilabiliales</taxon>
        <taxon>Marinilabiliaceae</taxon>
        <taxon>Plebeiibacterium</taxon>
    </lineage>
</organism>
<feature type="transmembrane region" description="Helical" evidence="1">
    <location>
        <begin position="238"/>
        <end position="262"/>
    </location>
</feature>
<feature type="transmembrane region" description="Helical" evidence="1">
    <location>
        <begin position="274"/>
        <end position="297"/>
    </location>
</feature>